<keyword evidence="6" id="KW-0347">Helicase</keyword>
<dbReference type="InterPro" id="IPR000330">
    <property type="entry name" value="SNF2_N"/>
</dbReference>
<keyword evidence="1" id="KW-0378">Hydrolase</keyword>
<dbReference type="InterPro" id="IPR049730">
    <property type="entry name" value="SNF2/RAD54-like_C"/>
</dbReference>
<dbReference type="InterPro" id="IPR014001">
    <property type="entry name" value="Helicase_ATP-bd"/>
</dbReference>
<dbReference type="Gene3D" id="3.40.50.300">
    <property type="entry name" value="P-loop containing nucleotide triphosphate hydrolases"/>
    <property type="match status" value="1"/>
</dbReference>
<organism evidence="6 7">
    <name type="scientific">Desulfonispora thiosulfatigenes DSM 11270</name>
    <dbReference type="NCBI Taxonomy" id="656914"/>
    <lineage>
        <taxon>Bacteria</taxon>
        <taxon>Bacillati</taxon>
        <taxon>Bacillota</taxon>
        <taxon>Clostridia</taxon>
        <taxon>Eubacteriales</taxon>
        <taxon>Peptococcaceae</taxon>
        <taxon>Desulfonispora</taxon>
    </lineage>
</organism>
<keyword evidence="2" id="KW-0479">Metal-binding</keyword>
<dbReference type="InterPro" id="IPR001650">
    <property type="entry name" value="Helicase_C-like"/>
</dbReference>
<keyword evidence="6" id="KW-0547">Nucleotide-binding</keyword>
<feature type="domain" description="Helicase ATP-binding" evidence="4">
    <location>
        <begin position="623"/>
        <end position="783"/>
    </location>
</feature>
<dbReference type="Pfam" id="PF00176">
    <property type="entry name" value="SNF2-rel_dom"/>
    <property type="match status" value="1"/>
</dbReference>
<gene>
    <name evidence="6" type="ORF">SAMN00017405_2280</name>
</gene>
<dbReference type="Gene3D" id="3.40.50.10810">
    <property type="entry name" value="Tandem AAA-ATPase domain"/>
    <property type="match status" value="1"/>
</dbReference>
<dbReference type="GO" id="GO:0004386">
    <property type="term" value="F:helicase activity"/>
    <property type="evidence" value="ECO:0007669"/>
    <property type="project" value="UniProtKB-KW"/>
</dbReference>
<dbReference type="EMBL" id="FWWT01000018">
    <property type="protein sequence ID" value="SMB91329.1"/>
    <property type="molecule type" value="Genomic_DNA"/>
</dbReference>
<dbReference type="AlphaFoldDB" id="A0A1W1VD50"/>
<sequence length="1072" mass="124198">MFNITNQIIANGCSRHNSLSLGEEYYNEGAVRDLEFISSFNAFRGYVRGGNNYRITIVFNEQGSLKDYICSCPDYQNYPSHFCKHLVAGLLAIKNIKSFNPELRNAQEVTENLFHHFASKTEEGFRQVLDLEVVLNYQEIDDSNEKPYLEFKIGFEKLYVVKNVKRLVEAMQTGKNLVFGKNFTFYPLQNGFKPDDNFIIEMLKDIYDIDEYKISSYEDKKGSLFSGKKVYLSDSFLEKFIDLREDNLIVNINGINYDQMPIIDADLPINFQIEKEQDRLRIQSDILSNILALTTKGSYFFYAGKLYRPSKKQIANIMPLYRSFKKSISNSLLILPEYKEKFISEILPELEKAGDVDVSPNLEEEIVKIPFNSSIYLDIDEGTLWAEIKFIYGKWEINPFSNNTIPTEGFILVRDMEKEKRIMALLERTNFRVSNLKIYLDDEDKIFEFLTEIIPELRESANVYYSSEVNALKMIHKPVFTGQVSLNNNIGMLDFSFKLEGIEREELYDILAAYKEKKKYYRLRDGSFMLLQEENFGEVSDIVNLLGLKKKDLLQEVQQIPKYRAMYFDGLMEKQELGFLNVNNSFRELTKNIKNPEDLDFPFPKEVEGLLRDYQKKGYKWLKTLAHYGFGGILADDMGLGKTLQSITYILSEQKENTEPVLVIVPTSLLYNWQMELEQFAPSMKTRIISGSRNERRELLDNLEEVDLVITSYPLVQRDIEEYLNYNFSYCIIDEAQYIKNPHSQRAKAVKMIKAKNYLALTGTPIENSLIELWSIFDFIMPGYLPAYTEFTRKYLNPIEKEGDAKATNDLAKLVRPFILRRVKEDVLKELPAKIENKMISELTLEQKKIYLAYLEKISKEITDDLKEKGLAKSRIKILAGLTRLRQICCHPGLFLDNYTGDSGKLEQLKEVLQEIIGQGHRVLIFSQFTSMLAIISEMLDRENYKYLYIDGSVKAMERMVRVSAFNEGEGDIFLISLKAGGTGLNLTGADVVIHFDPWWNPAVEDQASDRAHRFGQEKVVQVLKFIAKGTIEEKIYKLQLKKKELIDKLIEPGETMLSSLSEQEIYDLLEI</sequence>
<dbReference type="Pfam" id="PF00271">
    <property type="entry name" value="Helicase_C"/>
    <property type="match status" value="1"/>
</dbReference>
<dbReference type="FunFam" id="3.40.50.10810:FF:000054">
    <property type="entry name" value="Helicase, Snf2 family"/>
    <property type="match status" value="1"/>
</dbReference>
<dbReference type="SMART" id="SM00487">
    <property type="entry name" value="DEXDc"/>
    <property type="match status" value="1"/>
</dbReference>
<name>A0A1W1VD50_DESTI</name>
<proteinExistence type="predicted"/>
<dbReference type="PANTHER" id="PTHR10799">
    <property type="entry name" value="SNF2/RAD54 HELICASE FAMILY"/>
    <property type="match status" value="1"/>
</dbReference>
<evidence type="ECO:0000256" key="1">
    <source>
        <dbReference type="ARBA" id="ARBA00022801"/>
    </source>
</evidence>
<dbReference type="PROSITE" id="PS50966">
    <property type="entry name" value="ZF_SWIM"/>
    <property type="match status" value="1"/>
</dbReference>
<keyword evidence="2" id="KW-0863">Zinc-finger</keyword>
<dbReference type="PROSITE" id="PS51192">
    <property type="entry name" value="HELICASE_ATP_BIND_1"/>
    <property type="match status" value="1"/>
</dbReference>
<dbReference type="GO" id="GO:0016787">
    <property type="term" value="F:hydrolase activity"/>
    <property type="evidence" value="ECO:0007669"/>
    <property type="project" value="UniProtKB-KW"/>
</dbReference>
<keyword evidence="2" id="KW-0862">Zinc</keyword>
<dbReference type="CDD" id="cd18012">
    <property type="entry name" value="DEXQc_arch_SWI2_SNF2"/>
    <property type="match status" value="1"/>
</dbReference>
<dbReference type="STRING" id="656914.SAMN00017405_2280"/>
<protein>
    <submittedName>
        <fullName evidence="6">Superfamily II DNA or RNA helicase, SNF2 family</fullName>
    </submittedName>
</protein>
<dbReference type="InterPro" id="IPR027417">
    <property type="entry name" value="P-loop_NTPase"/>
</dbReference>
<dbReference type="GO" id="GO:0005524">
    <property type="term" value="F:ATP binding"/>
    <property type="evidence" value="ECO:0007669"/>
    <property type="project" value="InterPro"/>
</dbReference>
<keyword evidence="7" id="KW-1185">Reference proteome</keyword>
<dbReference type="RefSeq" id="WP_084053305.1">
    <property type="nucleotide sequence ID" value="NZ_FWWT01000018.1"/>
</dbReference>
<dbReference type="InterPro" id="IPR038718">
    <property type="entry name" value="SNF2-like_sf"/>
</dbReference>
<keyword evidence="6" id="KW-0067">ATP-binding</keyword>
<evidence type="ECO:0000256" key="2">
    <source>
        <dbReference type="PROSITE-ProRule" id="PRU00325"/>
    </source>
</evidence>
<dbReference type="Pfam" id="PF08455">
    <property type="entry name" value="SNF2_assoc"/>
    <property type="match status" value="1"/>
</dbReference>
<dbReference type="SMART" id="SM00490">
    <property type="entry name" value="HELICc"/>
    <property type="match status" value="1"/>
</dbReference>
<dbReference type="InterPro" id="IPR013663">
    <property type="entry name" value="Helicase_SWF/SNF/SWI_bac"/>
</dbReference>
<dbReference type="PROSITE" id="PS51194">
    <property type="entry name" value="HELICASE_CTER"/>
    <property type="match status" value="1"/>
</dbReference>
<dbReference type="GO" id="GO:0008270">
    <property type="term" value="F:zinc ion binding"/>
    <property type="evidence" value="ECO:0007669"/>
    <property type="project" value="UniProtKB-KW"/>
</dbReference>
<dbReference type="InterPro" id="IPR007527">
    <property type="entry name" value="Znf_SWIM"/>
</dbReference>
<evidence type="ECO:0000313" key="6">
    <source>
        <dbReference type="EMBL" id="SMB91329.1"/>
    </source>
</evidence>
<dbReference type="SUPFAM" id="SSF52540">
    <property type="entry name" value="P-loop containing nucleoside triphosphate hydrolases"/>
    <property type="match status" value="2"/>
</dbReference>
<evidence type="ECO:0000313" key="7">
    <source>
        <dbReference type="Proteomes" id="UP000192731"/>
    </source>
</evidence>
<dbReference type="Proteomes" id="UP000192731">
    <property type="component" value="Unassembled WGS sequence"/>
</dbReference>
<dbReference type="FunFam" id="3.40.50.300:FF:000533">
    <property type="entry name" value="Helicase, Snf2 family"/>
    <property type="match status" value="1"/>
</dbReference>
<dbReference type="CDD" id="cd18793">
    <property type="entry name" value="SF2_C_SNF"/>
    <property type="match status" value="1"/>
</dbReference>
<evidence type="ECO:0000259" key="3">
    <source>
        <dbReference type="PROSITE" id="PS50966"/>
    </source>
</evidence>
<evidence type="ECO:0000259" key="4">
    <source>
        <dbReference type="PROSITE" id="PS51192"/>
    </source>
</evidence>
<reference evidence="6 7" key="1">
    <citation type="submission" date="2017-04" db="EMBL/GenBank/DDBJ databases">
        <authorList>
            <person name="Afonso C.L."/>
            <person name="Miller P.J."/>
            <person name="Scott M.A."/>
            <person name="Spackman E."/>
            <person name="Goraichik I."/>
            <person name="Dimitrov K.M."/>
            <person name="Suarez D.L."/>
            <person name="Swayne D.E."/>
        </authorList>
    </citation>
    <scope>NUCLEOTIDE SEQUENCE [LARGE SCALE GENOMIC DNA]</scope>
    <source>
        <strain evidence="6 7">DSM 11270</strain>
    </source>
</reference>
<accession>A0A1W1VD50</accession>
<evidence type="ECO:0000259" key="5">
    <source>
        <dbReference type="PROSITE" id="PS51194"/>
    </source>
</evidence>
<feature type="domain" description="Helicase C-terminal" evidence="5">
    <location>
        <begin position="908"/>
        <end position="1062"/>
    </location>
</feature>
<feature type="domain" description="SWIM-type" evidence="3">
    <location>
        <begin position="53"/>
        <end position="94"/>
    </location>
</feature>
<dbReference type="OrthoDB" id="9814088at2"/>